<comment type="caution">
    <text evidence="1">The sequence shown here is derived from an EMBL/GenBank/DDBJ whole genome shotgun (WGS) entry which is preliminary data.</text>
</comment>
<sequence length="95" mass="10816">MKNIALSKDAERFIRKQIESGRFENADEVIDAGLQMLASNEQPLEEWLRNEIPGRYDELIEGRAEGVSIDDAFSRLEDRHRARLAAEAKSADEGR</sequence>
<reference evidence="1 2" key="1">
    <citation type="submission" date="2020-08" db="EMBL/GenBank/DDBJ databases">
        <title>The Agave Microbiome: Exploring the role of microbial communities in plant adaptations to desert environments.</title>
        <authorList>
            <person name="Partida-Martinez L.P."/>
        </authorList>
    </citation>
    <scope>NUCLEOTIDE SEQUENCE [LARGE SCALE GENOMIC DNA]</scope>
    <source>
        <strain evidence="1 2">AS3.12</strain>
    </source>
</reference>
<dbReference type="AlphaFoldDB" id="A0A7X0JKR6"/>
<name>A0A7X0JKR6_9HYPH</name>
<dbReference type="InterPro" id="IPR038296">
    <property type="entry name" value="ParD_sf"/>
</dbReference>
<dbReference type="NCBIfam" id="TIGR02606">
    <property type="entry name" value="antidote_CC2985"/>
    <property type="match status" value="1"/>
</dbReference>
<organism evidence="1 2">
    <name type="scientific">Rhizobium soli</name>
    <dbReference type="NCBI Taxonomy" id="424798"/>
    <lineage>
        <taxon>Bacteria</taxon>
        <taxon>Pseudomonadati</taxon>
        <taxon>Pseudomonadota</taxon>
        <taxon>Alphaproteobacteria</taxon>
        <taxon>Hyphomicrobiales</taxon>
        <taxon>Rhizobiaceae</taxon>
        <taxon>Rhizobium/Agrobacterium group</taxon>
        <taxon>Rhizobium</taxon>
    </lineage>
</organism>
<evidence type="ECO:0000313" key="1">
    <source>
        <dbReference type="EMBL" id="MBB6509010.1"/>
    </source>
</evidence>
<accession>A0A7X0JKR6</accession>
<dbReference type="Proteomes" id="UP000585437">
    <property type="component" value="Unassembled WGS sequence"/>
</dbReference>
<keyword evidence="2" id="KW-1185">Reference proteome</keyword>
<protein>
    <submittedName>
        <fullName evidence="1">Antitoxin ParD1/3/4</fullName>
    </submittedName>
</protein>
<dbReference type="RefSeq" id="WP_184654763.1">
    <property type="nucleotide sequence ID" value="NZ_JACHBU010000004.1"/>
</dbReference>
<dbReference type="Gene3D" id="6.10.10.120">
    <property type="entry name" value="Antitoxin ParD1-like"/>
    <property type="match status" value="1"/>
</dbReference>
<gene>
    <name evidence="1" type="ORF">F4695_002367</name>
</gene>
<dbReference type="Pfam" id="PF03693">
    <property type="entry name" value="ParD_antitoxin"/>
    <property type="match status" value="1"/>
</dbReference>
<dbReference type="EMBL" id="JACHBU010000004">
    <property type="protein sequence ID" value="MBB6509010.1"/>
    <property type="molecule type" value="Genomic_DNA"/>
</dbReference>
<proteinExistence type="predicted"/>
<evidence type="ECO:0000313" key="2">
    <source>
        <dbReference type="Proteomes" id="UP000585437"/>
    </source>
</evidence>
<dbReference type="InterPro" id="IPR022789">
    <property type="entry name" value="ParD"/>
</dbReference>